<sequence>MCISHWGLKFVKTALNESDIAGSNRKRGSHRPQLTVTEKDKAERGSNGQRVGFGEFKEALVLAELAIPTVKSPPRNSTSSPNPSLTSLLGRIDRAHAGVERPLAGVGPLRCRRAQGKQYNTGCTTSTGTIRECNRHAVAVLSTIQVRHNDDCRRDRATVDTGGSERGLMIDVAQHLNGSLLPDDEDELLTTGVMESNTIGIGIGIGIGIINYINNVACDLALATSSSSRMVLNHSAHPMLSGIKAYYESSHKGGIVSDVEAKASGLET</sequence>
<dbReference type="HOGENOM" id="CLU_1039690_0_0_1"/>
<dbReference type="AlphaFoldDB" id="A0A0E0HNN9"/>
<reference evidence="2" key="1">
    <citation type="submission" date="2015-04" db="UniProtKB">
        <authorList>
            <consortium name="EnsemblPlants"/>
        </authorList>
    </citation>
    <scope>IDENTIFICATION</scope>
    <source>
        <strain evidence="2">SL10</strain>
    </source>
</reference>
<name>A0A0E0HNN9_ORYNI</name>
<accession>A0A0E0HNN9</accession>
<evidence type="ECO:0000313" key="3">
    <source>
        <dbReference type="Proteomes" id="UP000006591"/>
    </source>
</evidence>
<dbReference type="EnsemblPlants" id="ONIVA06G11500.1">
    <property type="protein sequence ID" value="ONIVA06G11500.1"/>
    <property type="gene ID" value="ONIVA06G11500"/>
</dbReference>
<dbReference type="Proteomes" id="UP000006591">
    <property type="component" value="Chromosome 6"/>
</dbReference>
<protein>
    <submittedName>
        <fullName evidence="2">Uncharacterized protein</fullName>
    </submittedName>
</protein>
<keyword evidence="3" id="KW-1185">Reference proteome</keyword>
<evidence type="ECO:0000256" key="1">
    <source>
        <dbReference type="SAM" id="MobiDB-lite"/>
    </source>
</evidence>
<organism evidence="2">
    <name type="scientific">Oryza nivara</name>
    <name type="common">Indian wild rice</name>
    <name type="synonym">Oryza sativa f. spontanea</name>
    <dbReference type="NCBI Taxonomy" id="4536"/>
    <lineage>
        <taxon>Eukaryota</taxon>
        <taxon>Viridiplantae</taxon>
        <taxon>Streptophyta</taxon>
        <taxon>Embryophyta</taxon>
        <taxon>Tracheophyta</taxon>
        <taxon>Spermatophyta</taxon>
        <taxon>Magnoliopsida</taxon>
        <taxon>Liliopsida</taxon>
        <taxon>Poales</taxon>
        <taxon>Poaceae</taxon>
        <taxon>BOP clade</taxon>
        <taxon>Oryzoideae</taxon>
        <taxon>Oryzeae</taxon>
        <taxon>Oryzinae</taxon>
        <taxon>Oryza</taxon>
    </lineage>
</organism>
<feature type="region of interest" description="Disordered" evidence="1">
    <location>
        <begin position="21"/>
        <end position="49"/>
    </location>
</feature>
<evidence type="ECO:0000313" key="2">
    <source>
        <dbReference type="EnsemblPlants" id="ONIVA06G11500.1"/>
    </source>
</evidence>
<reference evidence="2" key="2">
    <citation type="submission" date="2018-04" db="EMBL/GenBank/DDBJ databases">
        <title>OnivRS2 (Oryza nivara Reference Sequence Version 2).</title>
        <authorList>
            <person name="Zhang J."/>
            <person name="Kudrna D."/>
            <person name="Lee S."/>
            <person name="Talag J."/>
            <person name="Rajasekar S."/>
            <person name="Welchert J."/>
            <person name="Hsing Y.-I."/>
            <person name="Wing R.A."/>
        </authorList>
    </citation>
    <scope>NUCLEOTIDE SEQUENCE [LARGE SCALE GENOMIC DNA]</scope>
    <source>
        <strain evidence="2">SL10</strain>
    </source>
</reference>
<dbReference type="Gramene" id="ONIVA06G11500.1">
    <property type="protein sequence ID" value="ONIVA06G11500.1"/>
    <property type="gene ID" value="ONIVA06G11500"/>
</dbReference>
<proteinExistence type="predicted"/>